<organism evidence="2 3">
    <name type="scientific">Streptomyces gardneri</name>
    <dbReference type="NCBI Taxonomy" id="66892"/>
    <lineage>
        <taxon>Bacteria</taxon>
        <taxon>Bacillati</taxon>
        <taxon>Actinomycetota</taxon>
        <taxon>Actinomycetes</taxon>
        <taxon>Kitasatosporales</taxon>
        <taxon>Streptomycetaceae</taxon>
        <taxon>Streptomyces</taxon>
    </lineage>
</organism>
<comment type="caution">
    <text evidence="2">The sequence shown here is derived from an EMBL/GenBank/DDBJ whole genome shotgun (WGS) entry which is preliminary data.</text>
</comment>
<evidence type="ECO:0000256" key="1">
    <source>
        <dbReference type="SAM" id="MobiDB-lite"/>
    </source>
</evidence>
<dbReference type="OrthoDB" id="9827569at2"/>
<dbReference type="Proteomes" id="UP000315226">
    <property type="component" value="Unassembled WGS sequence"/>
</dbReference>
<keyword evidence="3" id="KW-1185">Reference proteome</keyword>
<dbReference type="EMBL" id="BJMN01000015">
    <property type="protein sequence ID" value="GEB57044.1"/>
    <property type="molecule type" value="Genomic_DNA"/>
</dbReference>
<protein>
    <submittedName>
        <fullName evidence="2">Uncharacterized protein</fullName>
    </submittedName>
</protein>
<feature type="region of interest" description="Disordered" evidence="1">
    <location>
        <begin position="1"/>
        <end position="27"/>
    </location>
</feature>
<name>A0A4Y3RI38_9ACTN</name>
<dbReference type="RefSeq" id="WP_141296704.1">
    <property type="nucleotide sequence ID" value="NZ_BJMN01000015.1"/>
</dbReference>
<gene>
    <name evidence="2" type="ORF">SGA01_26490</name>
</gene>
<accession>A0A4Y3RI38</accession>
<sequence length="206" mass="21394">MPKDSVRGSQSAPSRGAAAGPRDTADHKVLLEGSLDHSYTAPSLAEFARQTRAVNVISGTVAATRPLVTEPGTTVETILTISVQRQRDDSAPTTAEVREQGGVVSVAQVRSDFEGKLGCKLTGEESAETVDYSFNGITHAQVGDRVLVVVADDASVQNEGAYVSLARLVGGGAAGGLSKASPTKFTWPGEAPNPAWETAVDVESLM</sequence>
<dbReference type="AlphaFoldDB" id="A0A4Y3RI38"/>
<evidence type="ECO:0000313" key="3">
    <source>
        <dbReference type="Proteomes" id="UP000315226"/>
    </source>
</evidence>
<proteinExistence type="predicted"/>
<reference evidence="2 3" key="1">
    <citation type="submission" date="2019-06" db="EMBL/GenBank/DDBJ databases">
        <title>Whole genome shotgun sequence of Streptomyces gardneri NBRC 12865.</title>
        <authorList>
            <person name="Hosoyama A."/>
            <person name="Uohara A."/>
            <person name="Ohji S."/>
            <person name="Ichikawa N."/>
        </authorList>
    </citation>
    <scope>NUCLEOTIDE SEQUENCE [LARGE SCALE GENOMIC DNA]</scope>
    <source>
        <strain evidence="2 3">NBRC 12865</strain>
    </source>
</reference>
<evidence type="ECO:0000313" key="2">
    <source>
        <dbReference type="EMBL" id="GEB57044.1"/>
    </source>
</evidence>